<dbReference type="InterPro" id="IPR002181">
    <property type="entry name" value="Fibrinogen_a/b/g_C_dom"/>
</dbReference>
<dbReference type="GO" id="GO:0070527">
    <property type="term" value="P:platelet aggregation"/>
    <property type="evidence" value="ECO:0007669"/>
    <property type="project" value="TreeGrafter"/>
</dbReference>
<evidence type="ECO:0000256" key="3">
    <source>
        <dbReference type="ARBA" id="ARBA00022729"/>
    </source>
</evidence>
<dbReference type="NCBIfam" id="NF040941">
    <property type="entry name" value="GGGWT_bact"/>
    <property type="match status" value="1"/>
</dbReference>
<organism evidence="13 14">
    <name type="scientific">Anguilla anguilla</name>
    <name type="common">European freshwater eel</name>
    <name type="synonym">Muraena anguilla</name>
    <dbReference type="NCBI Taxonomy" id="7936"/>
    <lineage>
        <taxon>Eukaryota</taxon>
        <taxon>Metazoa</taxon>
        <taxon>Chordata</taxon>
        <taxon>Craniata</taxon>
        <taxon>Vertebrata</taxon>
        <taxon>Euteleostomi</taxon>
        <taxon>Actinopterygii</taxon>
        <taxon>Neopterygii</taxon>
        <taxon>Teleostei</taxon>
        <taxon>Anguilliformes</taxon>
        <taxon>Anguillidae</taxon>
        <taxon>Anguilla</taxon>
    </lineage>
</organism>
<evidence type="ECO:0000256" key="9">
    <source>
        <dbReference type="ARBA" id="ARBA00049639"/>
    </source>
</evidence>
<keyword evidence="3" id="KW-0732">Signal</keyword>
<sequence length="328" mass="37872">MTRLPNTTRFKGVFIMGMTDILGLRLLIFGLVFIVDSSVSAPDECQQETARLRSQLRALESRALRQQELIEQLRSRQAEASLSVDRLVDLGELKDYADCAQIYNDGNKASGFYMIKPLHAPSKIKVYCDMSDGGGWTVFQRRSDGSERFDRDWADYKKGFGNMQSNSGEFWLGNDNLHYLTSQGDYELRVNMADFDDNQRYAVYRSFKVASEEDSYQLAFGKYSGSAGDSLAGGYHPEVQWWASHQGMKFSTHDRDNDRYERNCAREDKAGWWFNRCHSANLNGYYYKGPYSSVTDNGIVWYTWHGWWYSLKSVVMKIRPENFEPNEV</sequence>
<accession>A0A9D3RVG5</accession>
<evidence type="ECO:0000313" key="14">
    <source>
        <dbReference type="Proteomes" id="UP001044222"/>
    </source>
</evidence>
<evidence type="ECO:0000256" key="1">
    <source>
        <dbReference type="ARBA" id="ARBA00004613"/>
    </source>
</evidence>
<comment type="subunit">
    <text evidence="10">Homodimer. Interacts (via the Fibrinogen C-terminal domain) with LAG3 (via Ig-like domains 1 and 2).</text>
</comment>
<dbReference type="InterPro" id="IPR036056">
    <property type="entry name" value="Fibrinogen-like_C"/>
</dbReference>
<keyword evidence="5" id="KW-0175">Coiled coil</keyword>
<dbReference type="GO" id="GO:0002250">
    <property type="term" value="P:adaptive immune response"/>
    <property type="evidence" value="ECO:0007669"/>
    <property type="project" value="UniProtKB-KW"/>
</dbReference>
<dbReference type="PROSITE" id="PS00514">
    <property type="entry name" value="FIBRINOGEN_C_1"/>
    <property type="match status" value="1"/>
</dbReference>
<keyword evidence="4" id="KW-0391">Immunity</keyword>
<dbReference type="PROSITE" id="PS51406">
    <property type="entry name" value="FIBRINOGEN_C_2"/>
    <property type="match status" value="1"/>
</dbReference>
<dbReference type="GO" id="GO:0042730">
    <property type="term" value="P:fibrinolysis"/>
    <property type="evidence" value="ECO:0007669"/>
    <property type="project" value="TreeGrafter"/>
</dbReference>
<feature type="transmembrane region" description="Helical" evidence="11">
    <location>
        <begin position="12"/>
        <end position="35"/>
    </location>
</feature>
<dbReference type="GO" id="GO:0005201">
    <property type="term" value="F:extracellular matrix structural constituent"/>
    <property type="evidence" value="ECO:0007669"/>
    <property type="project" value="TreeGrafter"/>
</dbReference>
<dbReference type="InterPro" id="IPR020837">
    <property type="entry name" value="Fibrinogen_CS"/>
</dbReference>
<dbReference type="Gene3D" id="3.90.215.10">
    <property type="entry name" value="Gamma Fibrinogen, chain A, domain 1"/>
    <property type="match status" value="1"/>
</dbReference>
<evidence type="ECO:0000259" key="12">
    <source>
        <dbReference type="PROSITE" id="PS51406"/>
    </source>
</evidence>
<dbReference type="SMART" id="SM00186">
    <property type="entry name" value="FBG"/>
    <property type="match status" value="1"/>
</dbReference>
<feature type="domain" description="Fibrinogen C-terminal" evidence="12">
    <location>
        <begin position="90"/>
        <end position="322"/>
    </location>
</feature>
<comment type="subcellular location">
    <subcellularLocation>
        <location evidence="1">Secreted</location>
    </subcellularLocation>
</comment>
<gene>
    <name evidence="13" type="ORF">ANANG_G00134220</name>
</gene>
<evidence type="ECO:0000256" key="10">
    <source>
        <dbReference type="ARBA" id="ARBA00049681"/>
    </source>
</evidence>
<dbReference type="GO" id="GO:0030674">
    <property type="term" value="F:protein-macromolecule adaptor activity"/>
    <property type="evidence" value="ECO:0007669"/>
    <property type="project" value="TreeGrafter"/>
</dbReference>
<dbReference type="InterPro" id="IPR014716">
    <property type="entry name" value="Fibrinogen_a/b/g_C_1"/>
</dbReference>
<evidence type="ECO:0000256" key="8">
    <source>
        <dbReference type="ARBA" id="ARBA00039489"/>
    </source>
</evidence>
<name>A0A9D3RVG5_ANGAN</name>
<evidence type="ECO:0000256" key="6">
    <source>
        <dbReference type="ARBA" id="ARBA00023130"/>
    </source>
</evidence>
<proteinExistence type="predicted"/>
<comment type="caution">
    <text evidence="13">The sequence shown here is derived from an EMBL/GenBank/DDBJ whole genome shotgun (WGS) entry which is preliminary data.</text>
</comment>
<evidence type="ECO:0000256" key="4">
    <source>
        <dbReference type="ARBA" id="ARBA00022859"/>
    </source>
</evidence>
<evidence type="ECO:0000313" key="13">
    <source>
        <dbReference type="EMBL" id="KAG5845009.1"/>
    </source>
</evidence>
<dbReference type="GO" id="GO:0034116">
    <property type="term" value="P:positive regulation of heterotypic cell-cell adhesion"/>
    <property type="evidence" value="ECO:0007669"/>
    <property type="project" value="TreeGrafter"/>
</dbReference>
<dbReference type="Proteomes" id="UP001044222">
    <property type="component" value="Chromosome 7"/>
</dbReference>
<dbReference type="GO" id="GO:0005577">
    <property type="term" value="C:fibrinogen complex"/>
    <property type="evidence" value="ECO:0007669"/>
    <property type="project" value="TreeGrafter"/>
</dbReference>
<dbReference type="SUPFAM" id="SSF56496">
    <property type="entry name" value="Fibrinogen C-terminal domain-like"/>
    <property type="match status" value="1"/>
</dbReference>
<keyword evidence="7" id="KW-1015">Disulfide bond</keyword>
<keyword evidence="14" id="KW-1185">Reference proteome</keyword>
<keyword evidence="11" id="KW-0812">Transmembrane</keyword>
<dbReference type="CDD" id="cd00087">
    <property type="entry name" value="FReD"/>
    <property type="match status" value="1"/>
</dbReference>
<dbReference type="EMBL" id="JAFIRN010000007">
    <property type="protein sequence ID" value="KAG5845009.1"/>
    <property type="molecule type" value="Genomic_DNA"/>
</dbReference>
<dbReference type="FunFam" id="3.90.215.10:FF:000001">
    <property type="entry name" value="Tenascin isoform 1"/>
    <property type="match status" value="1"/>
</dbReference>
<dbReference type="InterPro" id="IPR037579">
    <property type="entry name" value="FIB_ANG-like"/>
</dbReference>
<keyword evidence="11" id="KW-1133">Transmembrane helix</keyword>
<reference evidence="13" key="1">
    <citation type="submission" date="2021-01" db="EMBL/GenBank/DDBJ databases">
        <title>A chromosome-scale assembly of European eel, Anguilla anguilla.</title>
        <authorList>
            <person name="Henkel C."/>
            <person name="Jong-Raadsen S.A."/>
            <person name="Dufour S."/>
            <person name="Weltzien F.-A."/>
            <person name="Palstra A.P."/>
            <person name="Pelster B."/>
            <person name="Spaink H.P."/>
            <person name="Van Den Thillart G.E."/>
            <person name="Jansen H."/>
            <person name="Zahm M."/>
            <person name="Klopp C."/>
            <person name="Cedric C."/>
            <person name="Louis A."/>
            <person name="Berthelot C."/>
            <person name="Parey E."/>
            <person name="Roest Crollius H."/>
            <person name="Montfort J."/>
            <person name="Robinson-Rechavi M."/>
            <person name="Bucao C."/>
            <person name="Bouchez O."/>
            <person name="Gislard M."/>
            <person name="Lluch J."/>
            <person name="Milhes M."/>
            <person name="Lampietro C."/>
            <person name="Lopez Roques C."/>
            <person name="Donnadieu C."/>
            <person name="Braasch I."/>
            <person name="Desvignes T."/>
            <person name="Postlethwait J."/>
            <person name="Bobe J."/>
            <person name="Guiguen Y."/>
            <person name="Dirks R."/>
        </authorList>
    </citation>
    <scope>NUCLEOTIDE SEQUENCE</scope>
    <source>
        <strain evidence="13">Tag_6206</strain>
        <tissue evidence="13">Liver</tissue>
    </source>
</reference>
<evidence type="ECO:0000256" key="11">
    <source>
        <dbReference type="SAM" id="Phobius"/>
    </source>
</evidence>
<dbReference type="Pfam" id="PF00147">
    <property type="entry name" value="Fibrinogen_C"/>
    <property type="match status" value="1"/>
</dbReference>
<dbReference type="PANTHER" id="PTHR47221:SF8">
    <property type="entry name" value="FIBRINOGEN LIKE 1A"/>
    <property type="match status" value="1"/>
</dbReference>
<evidence type="ECO:0000256" key="7">
    <source>
        <dbReference type="ARBA" id="ARBA00023157"/>
    </source>
</evidence>
<protein>
    <recommendedName>
        <fullName evidence="8">Fibrinogen-like protein 1</fullName>
    </recommendedName>
</protein>
<dbReference type="PANTHER" id="PTHR47221">
    <property type="entry name" value="FIBRINOGEN ALPHA CHAIN"/>
    <property type="match status" value="1"/>
</dbReference>
<keyword evidence="11" id="KW-0472">Membrane</keyword>
<dbReference type="GO" id="GO:0072377">
    <property type="term" value="P:blood coagulation, common pathway"/>
    <property type="evidence" value="ECO:0007669"/>
    <property type="project" value="TreeGrafter"/>
</dbReference>
<evidence type="ECO:0000256" key="5">
    <source>
        <dbReference type="ARBA" id="ARBA00023054"/>
    </source>
</evidence>
<keyword evidence="6" id="KW-1064">Adaptive immunity</keyword>
<dbReference type="AlphaFoldDB" id="A0A9D3RVG5"/>
<comment type="function">
    <text evidence="9">Immune suppressive molecule that inhibits antigen-specific T-cell activation by acting as a major ligand of LAG3. Responsible for LAG3 T-cell inhibitory function. Binds LAG3 independently from MHC class II (MHC-II). Secreted by, and promotes growth of, hepatocytes.</text>
</comment>
<keyword evidence="2" id="KW-0964">Secreted</keyword>
<evidence type="ECO:0000256" key="2">
    <source>
        <dbReference type="ARBA" id="ARBA00022525"/>
    </source>
</evidence>